<keyword evidence="8" id="KW-0479">Metal-binding</keyword>
<evidence type="ECO:0000259" key="25">
    <source>
        <dbReference type="PROSITE" id="PS50893"/>
    </source>
</evidence>
<reference evidence="31" key="1">
    <citation type="submission" date="2021-02" db="EMBL/GenBank/DDBJ databases">
        <authorList>
            <person name="Nowell W R."/>
        </authorList>
    </citation>
    <scope>NUCLEOTIDE SEQUENCE</scope>
</reference>
<keyword evidence="11" id="KW-0013">ADP-ribosylation</keyword>
<evidence type="ECO:0000256" key="8">
    <source>
        <dbReference type="ARBA" id="ARBA00022723"/>
    </source>
</evidence>
<feature type="domain" description="WGR" evidence="30">
    <location>
        <begin position="224"/>
        <end position="321"/>
    </location>
</feature>
<evidence type="ECO:0000256" key="11">
    <source>
        <dbReference type="ARBA" id="ARBA00022765"/>
    </source>
</evidence>
<dbReference type="SMART" id="SM00773">
    <property type="entry name" value="WGR"/>
    <property type="match status" value="1"/>
</dbReference>
<feature type="domain" description="WWE" evidence="26">
    <location>
        <begin position="81"/>
        <end position="155"/>
    </location>
</feature>
<dbReference type="Proteomes" id="UP000663872">
    <property type="component" value="Unassembled WGS sequence"/>
</dbReference>
<dbReference type="GO" id="GO:0070212">
    <property type="term" value="P:protein poly-ADP-ribosylation"/>
    <property type="evidence" value="ECO:0007669"/>
    <property type="project" value="TreeGrafter"/>
</dbReference>
<evidence type="ECO:0000256" key="19">
    <source>
        <dbReference type="ARBA" id="ARBA00023242"/>
    </source>
</evidence>
<evidence type="ECO:0000256" key="5">
    <source>
        <dbReference type="ARBA" id="ARBA00022679"/>
    </source>
</evidence>
<evidence type="ECO:0000259" key="26">
    <source>
        <dbReference type="PROSITE" id="PS50918"/>
    </source>
</evidence>
<dbReference type="GO" id="GO:0016887">
    <property type="term" value="F:ATP hydrolysis activity"/>
    <property type="evidence" value="ECO:0007669"/>
    <property type="project" value="InterPro"/>
</dbReference>
<evidence type="ECO:0000256" key="16">
    <source>
        <dbReference type="ARBA" id="ARBA00023027"/>
    </source>
</evidence>
<protein>
    <recommendedName>
        <fullName evidence="22">Poly [ADP-ribose] polymerase</fullName>
        <shortName evidence="22">PARP</shortName>
        <ecNumber evidence="22">2.4.2.-</ecNumber>
    </recommendedName>
</protein>
<dbReference type="SUPFAM" id="SSF90123">
    <property type="entry name" value="ABC transporter transmembrane region"/>
    <property type="match status" value="1"/>
</dbReference>
<comment type="similarity">
    <text evidence="2">Belongs to the ABC transporter superfamily. ABCB family. Multidrug resistance exporter (TC 3.A.1.201) subfamily.</text>
</comment>
<dbReference type="CDD" id="cd03249">
    <property type="entry name" value="ABC_MTABC3_MDL1_MDL2"/>
    <property type="match status" value="1"/>
</dbReference>
<evidence type="ECO:0000256" key="6">
    <source>
        <dbReference type="ARBA" id="ARBA00022692"/>
    </source>
</evidence>
<keyword evidence="17" id="KW-0238">DNA-binding</keyword>
<dbReference type="EC" id="2.4.2.-" evidence="22"/>
<dbReference type="PROSITE" id="PS51060">
    <property type="entry name" value="PARP_ALPHA_HD"/>
    <property type="match status" value="1"/>
</dbReference>
<dbReference type="GO" id="GO:1990404">
    <property type="term" value="F:NAD+-protein mono-ADP-ribosyltransferase activity"/>
    <property type="evidence" value="ECO:0007669"/>
    <property type="project" value="TreeGrafter"/>
</dbReference>
<feature type="domain" description="PARP catalytic" evidence="28">
    <location>
        <begin position="485"/>
        <end position="714"/>
    </location>
</feature>
<evidence type="ECO:0000256" key="1">
    <source>
        <dbReference type="ARBA" id="ARBA00004123"/>
    </source>
</evidence>
<dbReference type="FunFam" id="3.90.228.10:FF:000002">
    <property type="entry name" value="Poly [ADP-ribose] polymerase"/>
    <property type="match status" value="1"/>
</dbReference>
<dbReference type="PROSITE" id="PS50918">
    <property type="entry name" value="WWE"/>
    <property type="match status" value="2"/>
</dbReference>
<comment type="similarity">
    <text evidence="20">Belongs to the ARTD/PARP family.</text>
</comment>
<dbReference type="InterPro" id="IPR003439">
    <property type="entry name" value="ABC_transporter-like_ATP-bd"/>
</dbReference>
<dbReference type="Pfam" id="PF02877">
    <property type="entry name" value="PARP_reg"/>
    <property type="match status" value="1"/>
</dbReference>
<dbReference type="SMART" id="SM00678">
    <property type="entry name" value="WWE"/>
    <property type="match status" value="2"/>
</dbReference>
<evidence type="ECO:0000313" key="31">
    <source>
        <dbReference type="EMBL" id="CAF3582113.1"/>
    </source>
</evidence>
<comment type="caution">
    <text evidence="31">The sequence shown here is derived from an EMBL/GenBank/DDBJ whole genome shotgun (WGS) entry which is preliminary data.</text>
</comment>
<dbReference type="Pfam" id="PF02825">
    <property type="entry name" value="WWE"/>
    <property type="match status" value="2"/>
</dbReference>
<keyword evidence="16 22" id="KW-0520">NAD</keyword>
<evidence type="ECO:0000256" key="13">
    <source>
        <dbReference type="ARBA" id="ARBA00022833"/>
    </source>
</evidence>
<feature type="transmembrane region" description="Helical" evidence="24">
    <location>
        <begin position="892"/>
        <end position="910"/>
    </location>
</feature>
<dbReference type="PROSITE" id="PS51977">
    <property type="entry name" value="WGR"/>
    <property type="match status" value="1"/>
</dbReference>
<evidence type="ECO:0000256" key="7">
    <source>
        <dbReference type="ARBA" id="ARBA00022695"/>
    </source>
</evidence>
<feature type="region of interest" description="Disordered" evidence="23">
    <location>
        <begin position="161"/>
        <end position="204"/>
    </location>
</feature>
<evidence type="ECO:0000256" key="23">
    <source>
        <dbReference type="SAM" id="MobiDB-lite"/>
    </source>
</evidence>
<keyword evidence="14" id="KW-0067">ATP-binding</keyword>
<organism evidence="31 32">
    <name type="scientific">Rotaria socialis</name>
    <dbReference type="NCBI Taxonomy" id="392032"/>
    <lineage>
        <taxon>Eukaryota</taxon>
        <taxon>Metazoa</taxon>
        <taxon>Spiralia</taxon>
        <taxon>Gnathifera</taxon>
        <taxon>Rotifera</taxon>
        <taxon>Eurotatoria</taxon>
        <taxon>Bdelloidea</taxon>
        <taxon>Philodinida</taxon>
        <taxon>Philodinidae</taxon>
        <taxon>Rotaria</taxon>
    </lineage>
</organism>
<dbReference type="GO" id="GO:0003677">
    <property type="term" value="F:DNA binding"/>
    <property type="evidence" value="ECO:0007669"/>
    <property type="project" value="UniProtKB-KW"/>
</dbReference>
<dbReference type="InterPro" id="IPR004102">
    <property type="entry name" value="Poly(ADP-ribose)pol_reg_dom"/>
</dbReference>
<evidence type="ECO:0000256" key="10">
    <source>
        <dbReference type="ARBA" id="ARBA00022741"/>
    </source>
</evidence>
<dbReference type="PANTHER" id="PTHR10459:SF60">
    <property type="entry name" value="POLY [ADP-RIBOSE] POLYMERASE 2"/>
    <property type="match status" value="1"/>
</dbReference>
<dbReference type="PROSITE" id="PS50893">
    <property type="entry name" value="ABC_TRANSPORTER_2"/>
    <property type="match status" value="1"/>
</dbReference>
<dbReference type="CDD" id="cd01437">
    <property type="entry name" value="parp_like"/>
    <property type="match status" value="1"/>
</dbReference>
<dbReference type="GO" id="GO:0016779">
    <property type="term" value="F:nucleotidyltransferase activity"/>
    <property type="evidence" value="ECO:0007669"/>
    <property type="project" value="UniProtKB-KW"/>
</dbReference>
<dbReference type="CDD" id="cd08003">
    <property type="entry name" value="WGR_PARP2_like"/>
    <property type="match status" value="1"/>
</dbReference>
<dbReference type="SUPFAM" id="SSF56399">
    <property type="entry name" value="ADP-ribosylation"/>
    <property type="match status" value="1"/>
</dbReference>
<feature type="transmembrane region" description="Helical" evidence="24">
    <location>
        <begin position="762"/>
        <end position="795"/>
    </location>
</feature>
<dbReference type="Pfam" id="PF00005">
    <property type="entry name" value="ABC_tran"/>
    <property type="match status" value="1"/>
</dbReference>
<evidence type="ECO:0000256" key="15">
    <source>
        <dbReference type="ARBA" id="ARBA00022989"/>
    </source>
</evidence>
<evidence type="ECO:0000259" key="30">
    <source>
        <dbReference type="PROSITE" id="PS51977"/>
    </source>
</evidence>
<dbReference type="InterPro" id="IPR004170">
    <property type="entry name" value="WWE_dom"/>
</dbReference>
<evidence type="ECO:0000256" key="22">
    <source>
        <dbReference type="RuleBase" id="RU362114"/>
    </source>
</evidence>
<dbReference type="GO" id="GO:0005730">
    <property type="term" value="C:nucleolus"/>
    <property type="evidence" value="ECO:0007669"/>
    <property type="project" value="TreeGrafter"/>
</dbReference>
<dbReference type="InterPro" id="IPR011527">
    <property type="entry name" value="ABC1_TM_dom"/>
</dbReference>
<dbReference type="SUPFAM" id="SSF117839">
    <property type="entry name" value="WWE domain"/>
    <property type="match status" value="2"/>
</dbReference>
<sequence length="1198" mass="135065">MASSSTTVIVSGHNGQWEWEGDKGIWQQYEISIQQEISQAFDAGNKEVDIKVSDEMSMTIKFDDMVQVNKKTKFMRRIRVCLELKDENGFYGYEWQDQNKKWEAYSVDVMIKIADAIVADQTSLSVTCQNRSYDIDLKKLIQTNTSTKVTRKIHRVKSMAKIPSTIPKTSTKRTLENDEEPSESTPKKRAVSASSGSEKSSVRTVTTIAGQAPVDAECKNLLGKAHVYTENKDIFDCMLNQTNIGNNNNKFYLIQLLEDNKSKSYHVWLRWGRVGYTGQVSLENFGADLANAKRCFCQKFSEKTKNDFYHRDTFTKYSGKYDYVKLDYNPTTSKTSDESEENKKKREAALEELKSRPIPESKLDKRVQDLIELVCNIRLMEEALLEMKFDAKKNPLGKLSSVQIKAGYAALKEIESFIDTNNFNAAFVEANNTYYTRIPHEFGRHTPPLIKTSKQIKHEMELLEALDDIEVVFNSLTTNENNNLNPIDQQYEKLKCELNPINKTDEVYKLIDDYLQSTHAATHQLYKMQIEDVFEVDREGEKDSFNNVGNKMLLWHGSRLTNFAGIMSQGLRIAPPEAPVTGYMFGKGLYFADMSSKSANYCYPDRNKNVGLLLLSEVALGKWNELFHSDSNAHKLPTGCSSVKALGSVAPSAKNEVKFSGDITVPMGPGEAATAHSAKGYSLNYNEFIVYDAKQYTAFAIAGSQLTQRIRSKAFGCLLRQEVAYFDQSENTSGAISVRLSSDAAAVQEMAGTRLGVICQSLALMLFGIAFGCYINWQLTFIVLVSLIVMIFLTFGDMSLRVWQGKQNDKIMGRASTLAVEVIHNMRTIKQSSVEKEVLRQYSDLIYEAVRLCRMTMVPISVLSGIYWTIDVYTMAFVYWRALVLVEEKQLTSHHIIMVVAYSMFALQAIKLMGMLSYRIAGSVSAAQSFFNLFDRIPTIDNGSDEGQELDDFHGDIKFDDVKFIYPTRPTSVVLNKFQLNIMPSQRVALAGGSGCGKSTTIQLLQRFYDVKEGQILLDGVDIRQLNIHWVRSQFGLVSQEPILFDLTIAENIAYGLEDVSMTDIIDAAKKANIHQFIKQLPDGYETKVGIKGSFLSGGEKQRIAIARVLIRRPKVLLLDEATSAMDSQNEQIVQEALEHAQIEDPSRTSLIIAHRLSTIRSCDSICVVNKGKVIESGTHTELTQQRGAYYKMLTQNH</sequence>
<keyword evidence="9" id="KW-0677">Repeat</keyword>
<evidence type="ECO:0000256" key="4">
    <source>
        <dbReference type="ARBA" id="ARBA00022676"/>
    </source>
</evidence>
<dbReference type="GO" id="GO:0006302">
    <property type="term" value="P:double-strand break repair"/>
    <property type="evidence" value="ECO:0007669"/>
    <property type="project" value="TreeGrafter"/>
</dbReference>
<dbReference type="Pfam" id="PF00644">
    <property type="entry name" value="PARP"/>
    <property type="match status" value="1"/>
</dbReference>
<keyword evidence="4 22" id="KW-0328">Glycosyltransferase</keyword>
<evidence type="ECO:0000256" key="21">
    <source>
        <dbReference type="ARBA" id="ARBA00033987"/>
    </source>
</evidence>
<keyword evidence="12" id="KW-0863">Zinc-finger</keyword>
<feature type="domain" description="PARP alpha-helical" evidence="29">
    <location>
        <begin position="360"/>
        <end position="477"/>
    </location>
</feature>
<feature type="domain" description="ABC transmembrane type-1" evidence="27">
    <location>
        <begin position="695"/>
        <end position="922"/>
    </location>
</feature>
<dbReference type="SUPFAM" id="SSF52540">
    <property type="entry name" value="P-loop containing nucleoside triphosphate hydrolases"/>
    <property type="match status" value="1"/>
</dbReference>
<dbReference type="Gene3D" id="1.20.142.10">
    <property type="entry name" value="Poly(ADP-ribose) polymerase, regulatory domain"/>
    <property type="match status" value="1"/>
</dbReference>
<dbReference type="Gene3D" id="1.20.1560.10">
    <property type="entry name" value="ABC transporter type 1, transmembrane domain"/>
    <property type="match status" value="1"/>
</dbReference>
<dbReference type="InterPro" id="IPR027417">
    <property type="entry name" value="P-loop_NTPase"/>
</dbReference>
<dbReference type="GO" id="GO:0008270">
    <property type="term" value="F:zinc ion binding"/>
    <property type="evidence" value="ECO:0007669"/>
    <property type="project" value="UniProtKB-KW"/>
</dbReference>
<dbReference type="Gene3D" id="3.40.50.300">
    <property type="entry name" value="P-loop containing nucleotide triphosphate hydrolases"/>
    <property type="match status" value="1"/>
</dbReference>
<dbReference type="PROSITE" id="PS50929">
    <property type="entry name" value="ABC_TM1F"/>
    <property type="match status" value="1"/>
</dbReference>
<dbReference type="GO" id="GO:0005524">
    <property type="term" value="F:ATP binding"/>
    <property type="evidence" value="ECO:0007669"/>
    <property type="project" value="UniProtKB-KW"/>
</dbReference>
<dbReference type="InterPro" id="IPR008893">
    <property type="entry name" value="WGR_domain"/>
</dbReference>
<feature type="transmembrane region" description="Helical" evidence="24">
    <location>
        <begin position="860"/>
        <end position="880"/>
    </location>
</feature>
<evidence type="ECO:0000256" key="9">
    <source>
        <dbReference type="ARBA" id="ARBA00022737"/>
    </source>
</evidence>
<dbReference type="PROSITE" id="PS51059">
    <property type="entry name" value="PARP_CATALYTIC"/>
    <property type="match status" value="1"/>
</dbReference>
<dbReference type="SMART" id="SM00382">
    <property type="entry name" value="AAA"/>
    <property type="match status" value="1"/>
</dbReference>
<keyword evidence="7" id="KW-0548">Nucleotidyltransferase</keyword>
<keyword evidence="6 24" id="KW-0812">Transmembrane</keyword>
<dbReference type="SUPFAM" id="SSF142921">
    <property type="entry name" value="WGR domain-like"/>
    <property type="match status" value="1"/>
</dbReference>
<gene>
    <name evidence="31" type="ORF">GRG538_LOCUS21769</name>
</gene>
<dbReference type="InterPro" id="IPR012317">
    <property type="entry name" value="Poly(ADP-ribose)pol_cat_dom"/>
</dbReference>
<evidence type="ECO:0000256" key="17">
    <source>
        <dbReference type="ARBA" id="ARBA00023125"/>
    </source>
</evidence>
<evidence type="ECO:0000259" key="28">
    <source>
        <dbReference type="PROSITE" id="PS51059"/>
    </source>
</evidence>
<feature type="domain" description="ABC transporter" evidence="25">
    <location>
        <begin position="957"/>
        <end position="1196"/>
    </location>
</feature>
<name>A0A818M401_9BILA</name>
<evidence type="ECO:0000256" key="14">
    <source>
        <dbReference type="ARBA" id="ARBA00022840"/>
    </source>
</evidence>
<keyword evidence="5 22" id="KW-0808">Transferase</keyword>
<evidence type="ECO:0000256" key="12">
    <source>
        <dbReference type="ARBA" id="ARBA00022771"/>
    </source>
</evidence>
<evidence type="ECO:0000256" key="3">
    <source>
        <dbReference type="ARBA" id="ARBA00022448"/>
    </source>
</evidence>
<proteinExistence type="inferred from homology"/>
<dbReference type="InterPro" id="IPR036640">
    <property type="entry name" value="ABC1_TM_sf"/>
</dbReference>
<comment type="catalytic activity">
    <reaction evidence="21">
        <text>NAD(+) + (ADP-D-ribosyl)n-acceptor = nicotinamide + (ADP-D-ribosyl)n+1-acceptor + H(+).</text>
        <dbReference type="EC" id="2.4.2.30"/>
    </reaction>
</comment>
<dbReference type="FunFam" id="3.40.50.300:FF:000205">
    <property type="entry name" value="ABC transporter B family member 4"/>
    <property type="match status" value="1"/>
</dbReference>
<keyword evidence="3" id="KW-0813">Transport</keyword>
<keyword evidence="19" id="KW-0539">Nucleus</keyword>
<dbReference type="InterPro" id="IPR036616">
    <property type="entry name" value="Poly(ADP-ribose)pol_reg_dom_sf"/>
</dbReference>
<dbReference type="Pfam" id="PF05406">
    <property type="entry name" value="WGR"/>
    <property type="match status" value="1"/>
</dbReference>
<dbReference type="SUPFAM" id="SSF47587">
    <property type="entry name" value="Domain of poly(ADP-ribose) polymerase"/>
    <property type="match status" value="1"/>
</dbReference>
<keyword evidence="15 24" id="KW-1133">Transmembrane helix</keyword>
<dbReference type="InterPro" id="IPR036930">
    <property type="entry name" value="WGR_dom_sf"/>
</dbReference>
<dbReference type="InterPro" id="IPR037197">
    <property type="entry name" value="WWE_dom_sf"/>
</dbReference>
<evidence type="ECO:0000259" key="29">
    <source>
        <dbReference type="PROSITE" id="PS51060"/>
    </source>
</evidence>
<dbReference type="GO" id="GO:0140359">
    <property type="term" value="F:ABC-type transporter activity"/>
    <property type="evidence" value="ECO:0007669"/>
    <property type="project" value="InterPro"/>
</dbReference>
<feature type="domain" description="WWE" evidence="26">
    <location>
        <begin position="3"/>
        <end position="80"/>
    </location>
</feature>
<evidence type="ECO:0000256" key="2">
    <source>
        <dbReference type="ARBA" id="ARBA00007577"/>
    </source>
</evidence>
<keyword evidence="18 24" id="KW-0472">Membrane</keyword>
<evidence type="ECO:0000256" key="24">
    <source>
        <dbReference type="SAM" id="Phobius"/>
    </source>
</evidence>
<evidence type="ECO:0000256" key="20">
    <source>
        <dbReference type="ARBA" id="ARBA00024347"/>
    </source>
</evidence>
<evidence type="ECO:0000256" key="18">
    <source>
        <dbReference type="ARBA" id="ARBA00023136"/>
    </source>
</evidence>
<dbReference type="EMBL" id="CAJNYT010003597">
    <property type="protein sequence ID" value="CAF3582113.1"/>
    <property type="molecule type" value="Genomic_DNA"/>
</dbReference>
<dbReference type="CDD" id="cd18578">
    <property type="entry name" value="ABC_6TM_Pgp_ABCB1_D2_like"/>
    <property type="match status" value="1"/>
</dbReference>
<evidence type="ECO:0000313" key="32">
    <source>
        <dbReference type="Proteomes" id="UP000663872"/>
    </source>
</evidence>
<keyword evidence="10" id="KW-0547">Nucleotide-binding</keyword>
<dbReference type="InterPro" id="IPR018123">
    <property type="entry name" value="WWE-dom_subgr"/>
</dbReference>
<dbReference type="AlphaFoldDB" id="A0A818M401"/>
<dbReference type="Gene3D" id="3.30.720.50">
    <property type="match status" value="2"/>
</dbReference>
<dbReference type="InterPro" id="IPR050800">
    <property type="entry name" value="ARTD/PARP"/>
</dbReference>
<comment type="subcellular location">
    <subcellularLocation>
        <location evidence="1">Nucleus</location>
    </subcellularLocation>
</comment>
<dbReference type="PANTHER" id="PTHR10459">
    <property type="entry name" value="DNA LIGASE"/>
    <property type="match status" value="1"/>
</dbReference>
<dbReference type="GO" id="GO:0016020">
    <property type="term" value="C:membrane"/>
    <property type="evidence" value="ECO:0007669"/>
    <property type="project" value="InterPro"/>
</dbReference>
<keyword evidence="13" id="KW-0862">Zinc</keyword>
<dbReference type="Gene3D" id="3.90.228.10">
    <property type="match status" value="1"/>
</dbReference>
<dbReference type="InterPro" id="IPR003593">
    <property type="entry name" value="AAA+_ATPase"/>
</dbReference>
<dbReference type="FunFam" id="2.20.140.10:FF:000001">
    <property type="entry name" value="Poly [ADP-ribose] polymerase"/>
    <property type="match status" value="1"/>
</dbReference>
<evidence type="ECO:0000259" key="27">
    <source>
        <dbReference type="PROSITE" id="PS50929"/>
    </source>
</evidence>
<dbReference type="Gene3D" id="2.20.140.10">
    <property type="entry name" value="WGR domain"/>
    <property type="match status" value="1"/>
</dbReference>
<dbReference type="GO" id="GO:0003950">
    <property type="term" value="F:NAD+ poly-ADP-ribosyltransferase activity"/>
    <property type="evidence" value="ECO:0007669"/>
    <property type="project" value="UniProtKB-UniRule"/>
</dbReference>
<dbReference type="FunFam" id="1.20.142.10:FF:000001">
    <property type="entry name" value="Poly [ADP-ribose] polymerase"/>
    <property type="match status" value="1"/>
</dbReference>
<dbReference type="InterPro" id="IPR017871">
    <property type="entry name" value="ABC_transporter-like_CS"/>
</dbReference>
<accession>A0A818M401</accession>
<dbReference type="PROSITE" id="PS00211">
    <property type="entry name" value="ABC_TRANSPORTER_1"/>
    <property type="match status" value="1"/>
</dbReference>